<dbReference type="EMBL" id="JBHRSV010000004">
    <property type="protein sequence ID" value="MFC2925503.1"/>
    <property type="molecule type" value="Genomic_DNA"/>
</dbReference>
<dbReference type="Proteomes" id="UP001595379">
    <property type="component" value="Unassembled WGS sequence"/>
</dbReference>
<evidence type="ECO:0000313" key="2">
    <source>
        <dbReference type="Proteomes" id="UP001595379"/>
    </source>
</evidence>
<accession>A0ABV6ZVR5</accession>
<dbReference type="Pfam" id="PF11149">
    <property type="entry name" value="DUF2924"/>
    <property type="match status" value="1"/>
</dbReference>
<proteinExistence type="predicted"/>
<keyword evidence="2" id="KW-1185">Reference proteome</keyword>
<reference evidence="2" key="1">
    <citation type="journal article" date="2019" name="Int. J. Syst. Evol. Microbiol.">
        <title>The Global Catalogue of Microorganisms (GCM) 10K type strain sequencing project: providing services to taxonomists for standard genome sequencing and annotation.</title>
        <authorList>
            <consortium name="The Broad Institute Genomics Platform"/>
            <consortium name="The Broad Institute Genome Sequencing Center for Infectious Disease"/>
            <person name="Wu L."/>
            <person name="Ma J."/>
        </authorList>
    </citation>
    <scope>NUCLEOTIDE SEQUENCE [LARGE SCALE GENOMIC DNA]</scope>
    <source>
        <strain evidence="2">KCTC 52487</strain>
    </source>
</reference>
<organism evidence="1 2">
    <name type="scientific">Hyphobacterium vulgare</name>
    <dbReference type="NCBI Taxonomy" id="1736751"/>
    <lineage>
        <taxon>Bacteria</taxon>
        <taxon>Pseudomonadati</taxon>
        <taxon>Pseudomonadota</taxon>
        <taxon>Alphaproteobacteria</taxon>
        <taxon>Maricaulales</taxon>
        <taxon>Maricaulaceae</taxon>
        <taxon>Hyphobacterium</taxon>
    </lineage>
</organism>
<gene>
    <name evidence="1" type="ORF">ACFOOR_05240</name>
</gene>
<evidence type="ECO:0000313" key="1">
    <source>
        <dbReference type="EMBL" id="MFC2925503.1"/>
    </source>
</evidence>
<dbReference type="RefSeq" id="WP_343165435.1">
    <property type="nucleotide sequence ID" value="NZ_JBHRSV010000004.1"/>
</dbReference>
<comment type="caution">
    <text evidence="1">The sequence shown here is derived from an EMBL/GenBank/DDBJ whole genome shotgun (WGS) entry which is preliminary data.</text>
</comment>
<dbReference type="InterPro" id="IPR021322">
    <property type="entry name" value="DUF2924"/>
</dbReference>
<sequence>MARRKPPDIDLEALLNRSRSDLADRWAEEFGMRPPYGMSQPLLARLLAYDLQVRASGGLGARLENRLVAAARGDTPKPTAPRLKPGSQLVRDWNGITHRVDVTETGFVYRDTRYKTLSSVAKAITGTHWSGPRFFGLTARKAAP</sequence>
<protein>
    <submittedName>
        <fullName evidence="1">DUF2924 domain-containing protein</fullName>
    </submittedName>
</protein>
<name>A0ABV6ZVR5_9PROT</name>